<gene>
    <name evidence="1" type="ORF">V865_008296</name>
</gene>
<dbReference type="PROSITE" id="PS51386">
    <property type="entry name" value="RINT1_TIP20"/>
    <property type="match status" value="1"/>
</dbReference>
<evidence type="ECO:0000313" key="2">
    <source>
        <dbReference type="Proteomes" id="UP001358614"/>
    </source>
</evidence>
<dbReference type="AlphaFoldDB" id="A0AAX4KWL4"/>
<dbReference type="GO" id="GO:0060628">
    <property type="term" value="P:regulation of ER to Golgi vesicle-mediated transport"/>
    <property type="evidence" value="ECO:0007669"/>
    <property type="project" value="TreeGrafter"/>
</dbReference>
<dbReference type="KEGG" id="ker:91107097"/>
<accession>A0AAX4KWL4</accession>
<proteinExistence type="predicted"/>
<dbReference type="PANTHER" id="PTHR13520">
    <property type="entry name" value="RAD50-INTERACTING PROTEIN 1 RINT-1"/>
    <property type="match status" value="1"/>
</dbReference>
<dbReference type="GO" id="GO:0006890">
    <property type="term" value="P:retrograde vesicle-mediated transport, Golgi to endoplasmic reticulum"/>
    <property type="evidence" value="ECO:0007669"/>
    <property type="project" value="InterPro"/>
</dbReference>
<reference evidence="1 2" key="1">
    <citation type="submission" date="2024-01" db="EMBL/GenBank/DDBJ databases">
        <title>Comparative genomics of Cryptococcus and Kwoniella reveals pathogenesis evolution and contrasting modes of karyotype evolution via chromosome fusion or intercentromeric recombination.</title>
        <authorList>
            <person name="Coelho M.A."/>
            <person name="David-Palma M."/>
            <person name="Shea T."/>
            <person name="Bowers K."/>
            <person name="McGinley-Smith S."/>
            <person name="Mohammad A.W."/>
            <person name="Gnirke A."/>
            <person name="Yurkov A.M."/>
            <person name="Nowrousian M."/>
            <person name="Sun S."/>
            <person name="Cuomo C.A."/>
            <person name="Heitman J."/>
        </authorList>
    </citation>
    <scope>NUCLEOTIDE SEQUENCE [LARGE SCALE GENOMIC DNA]</scope>
    <source>
        <strain evidence="1 2">PYCC6329</strain>
    </source>
</reference>
<name>A0AAX4KWL4_9TREE</name>
<dbReference type="GO" id="GO:0070939">
    <property type="term" value="C:Dsl1/NZR complex"/>
    <property type="evidence" value="ECO:0007669"/>
    <property type="project" value="InterPro"/>
</dbReference>
<dbReference type="GO" id="GO:0006888">
    <property type="term" value="P:endoplasmic reticulum to Golgi vesicle-mediated transport"/>
    <property type="evidence" value="ECO:0007669"/>
    <property type="project" value="InterPro"/>
</dbReference>
<dbReference type="Pfam" id="PF04437">
    <property type="entry name" value="RINT1_TIP1"/>
    <property type="match status" value="1"/>
</dbReference>
<protein>
    <recommendedName>
        <fullName evidence="3">RAD50-interacting protein 1</fullName>
    </recommendedName>
</protein>
<evidence type="ECO:0000313" key="1">
    <source>
        <dbReference type="EMBL" id="WWD10162.1"/>
    </source>
</evidence>
<keyword evidence="2" id="KW-1185">Reference proteome</keyword>
<dbReference type="RefSeq" id="XP_066088129.1">
    <property type="nucleotide sequence ID" value="XM_066232032.1"/>
</dbReference>
<organism evidence="1 2">
    <name type="scientific">Kwoniella europaea PYCC6329</name>
    <dbReference type="NCBI Taxonomy" id="1423913"/>
    <lineage>
        <taxon>Eukaryota</taxon>
        <taxon>Fungi</taxon>
        <taxon>Dikarya</taxon>
        <taxon>Basidiomycota</taxon>
        <taxon>Agaricomycotina</taxon>
        <taxon>Tremellomycetes</taxon>
        <taxon>Tremellales</taxon>
        <taxon>Cryptococcaceae</taxon>
        <taxon>Kwoniella</taxon>
    </lineage>
</organism>
<dbReference type="InterPro" id="IPR007528">
    <property type="entry name" value="RINT1_Tip20"/>
</dbReference>
<dbReference type="GeneID" id="91107097"/>
<dbReference type="PANTHER" id="PTHR13520:SF0">
    <property type="entry name" value="RAD50-INTERACTING PROTEIN 1"/>
    <property type="match status" value="1"/>
</dbReference>
<dbReference type="Proteomes" id="UP001358614">
    <property type="component" value="Chromosome 3"/>
</dbReference>
<sequence length="840" mass="94892">MSTQLISQIRTISQPPSSDIETEQVRSHLDLQFTDLDQLLHPPSGPSKRRKRNLEEEIKYWEERERKSALELEETTKSLPKQIEDTQARLQTLLSSAQELSLQRYSIADKLANLVSGISDGSSTSNEDGGIRYKGESILGQLEVLQSELCRLEAGLAWAKVLEQVVILSEKTLNPLSHKPSPLAALPHYRQLNDLVRRLEGTLPPEMALMKVVIEVKERTWQGLKDLMSENLLKACEPLGWPKKVIYENVSAEARRAFERAYQELLYLQAEGEDLHGKERPSHWSAGKGLYPIQALIKPIELRFKYHFMGTKGTNRVEKPEWAFANILDQIYEHQSFLSTYLQQLSSKAGFDDVDIKSEFTLLLFPILLGLPRARIPHLLEHPALLAHTIYQTVIFDEAVKEGGFDLDATSIYEGRESPSWEGLSGMVLKENDWFEKWLLGEKKFADTQLNEIISSTEAWTISDEVNEEDEGESSGVKPTVSARQVKALVEQITDRYAPLPDLTYKLPFLLSVQLPILQAYQTRISGSLDAFETLSSAFVRAVPGALAGNTRSGVHIDQAKLTSGKNGLQRLMKAWLSGQWIQEGMTKWGDELFFVEVASNLASSQALKYRYSSDPLLPSALKHTSSTEVDPSTSVFDVLIERYDHLTSRAEDMIVRLITVETENDLKQHLTRKWDRPPSLEPTEPSPHLLAALTTYSSHLRSLTSTLPPIVVSRLYRRIVDHLSNHILQRGVYAGWSKFAEHGGIDLQLEVKEWKEVSSNSLGENSIISVNAFWRKLDDISSILALPTGEAKDKVTFAQAMASAWDGEEGLKVFNERLGVDMGREELQSVLRRRVECWR</sequence>
<evidence type="ECO:0008006" key="3">
    <source>
        <dbReference type="Google" id="ProtNLM"/>
    </source>
</evidence>
<dbReference type="EMBL" id="CP144091">
    <property type="protein sequence ID" value="WWD10162.1"/>
    <property type="molecule type" value="Genomic_DNA"/>
</dbReference>